<dbReference type="PANTHER" id="PTHR43320">
    <property type="entry name" value="SUGAR KINASE"/>
    <property type="match status" value="1"/>
</dbReference>
<accession>A0A1C5HDL8</accession>
<dbReference type="PANTHER" id="PTHR43320:SF2">
    <property type="entry name" value="2-DEHYDRO-3-DEOXYGLUCONOKINASE_2-DEHYDRO-3-DEOXYGALACTONOKINASE"/>
    <property type="match status" value="1"/>
</dbReference>
<evidence type="ECO:0000256" key="2">
    <source>
        <dbReference type="ARBA" id="ARBA00022679"/>
    </source>
</evidence>
<proteinExistence type="inferred from homology"/>
<dbReference type="RefSeq" id="WP_231932668.1">
    <property type="nucleotide sequence ID" value="NZ_LRMV01000060.1"/>
</dbReference>
<dbReference type="InterPro" id="IPR011611">
    <property type="entry name" value="PfkB_dom"/>
</dbReference>
<comment type="similarity">
    <text evidence="1">Belongs to the carbohydrate kinase PfkB family.</text>
</comment>
<evidence type="ECO:0000256" key="3">
    <source>
        <dbReference type="ARBA" id="ARBA00022777"/>
    </source>
</evidence>
<feature type="domain" description="Carbohydrate kinase PfkB" evidence="4">
    <location>
        <begin position="15"/>
        <end position="308"/>
    </location>
</feature>
<dbReference type="Proteomes" id="UP000198226">
    <property type="component" value="Chromosome I"/>
</dbReference>
<evidence type="ECO:0000259" key="4">
    <source>
        <dbReference type="Pfam" id="PF00294"/>
    </source>
</evidence>
<dbReference type="InterPro" id="IPR029056">
    <property type="entry name" value="Ribokinase-like"/>
</dbReference>
<dbReference type="SUPFAM" id="SSF53613">
    <property type="entry name" value="Ribokinase-like"/>
    <property type="match status" value="1"/>
</dbReference>
<dbReference type="Pfam" id="PF00294">
    <property type="entry name" value="PfkB"/>
    <property type="match status" value="1"/>
</dbReference>
<dbReference type="AlphaFoldDB" id="A0A1C5HDL8"/>
<protein>
    <submittedName>
        <fullName evidence="5">2-dehydro-3-deoxygluconokinase</fullName>
    </submittedName>
</protein>
<evidence type="ECO:0000313" key="5">
    <source>
        <dbReference type="EMBL" id="SCG44043.1"/>
    </source>
</evidence>
<dbReference type="CDD" id="cd01166">
    <property type="entry name" value="KdgK"/>
    <property type="match status" value="1"/>
</dbReference>
<dbReference type="Gene3D" id="3.40.1190.20">
    <property type="match status" value="1"/>
</dbReference>
<gene>
    <name evidence="5" type="ORF">GA0070623_1090</name>
</gene>
<dbReference type="EMBL" id="LT607752">
    <property type="protein sequence ID" value="SCG44043.1"/>
    <property type="molecule type" value="Genomic_DNA"/>
</dbReference>
<keyword evidence="6" id="KW-1185">Reference proteome</keyword>
<name>A0A1C5HDL8_9ACTN</name>
<reference evidence="6" key="1">
    <citation type="submission" date="2016-06" db="EMBL/GenBank/DDBJ databases">
        <authorList>
            <person name="Varghese N."/>
            <person name="Submissions Spin"/>
        </authorList>
    </citation>
    <scope>NUCLEOTIDE SEQUENCE [LARGE SCALE GENOMIC DNA]</scope>
    <source>
        <strain evidence="6">DSM 44983</strain>
    </source>
</reference>
<dbReference type="InterPro" id="IPR052700">
    <property type="entry name" value="Carb_kinase_PfkB-like"/>
</dbReference>
<dbReference type="GO" id="GO:0016301">
    <property type="term" value="F:kinase activity"/>
    <property type="evidence" value="ECO:0007669"/>
    <property type="project" value="UniProtKB-KW"/>
</dbReference>
<sequence>MTTDRPDPGPPVGPEVVTVGESMVVLSPEPTGPLEAADRLGVSVGGAESNVASALARLGHRTAWVSRVGDDPFGRRVLRHVAAAGVDTSLVAVDPAAPTGVYLKDPTPGGTAVHYYRSGSAASRLGPQVLDDPGLAGVRLLHLSGVTAALSPSCAALVRRAVADRPLPAARVAFDVNHRARLWSAEVAAPVLRGLADAADVVLVGLDEAGALWGVTDPAAVRDLLPGPDLVVVKDADVGVTALPCTGPDVFVPALRVPVHEPVGAGDAFAAGFLSGLLRGLDLGRCLRLGHLCAAPTLTVAGDTAPPPRRALADRLLALPAPDWASLDPVGVGLLTTTATGRNGR</sequence>
<keyword evidence="2" id="KW-0808">Transferase</keyword>
<keyword evidence="3 5" id="KW-0418">Kinase</keyword>
<evidence type="ECO:0000256" key="1">
    <source>
        <dbReference type="ARBA" id="ARBA00010688"/>
    </source>
</evidence>
<organism evidence="5 6">
    <name type="scientific">Micromonospora rifamycinica</name>
    <dbReference type="NCBI Taxonomy" id="291594"/>
    <lineage>
        <taxon>Bacteria</taxon>
        <taxon>Bacillati</taxon>
        <taxon>Actinomycetota</taxon>
        <taxon>Actinomycetes</taxon>
        <taxon>Micromonosporales</taxon>
        <taxon>Micromonosporaceae</taxon>
        <taxon>Micromonospora</taxon>
    </lineage>
</organism>
<evidence type="ECO:0000313" key="6">
    <source>
        <dbReference type="Proteomes" id="UP000198226"/>
    </source>
</evidence>